<proteinExistence type="predicted"/>
<evidence type="ECO:0000256" key="6">
    <source>
        <dbReference type="SAM" id="Phobius"/>
    </source>
</evidence>
<dbReference type="AlphaFoldDB" id="A0A842HAL6"/>
<evidence type="ECO:0000259" key="7">
    <source>
        <dbReference type="Pfam" id="PF05140"/>
    </source>
</evidence>
<evidence type="ECO:0000256" key="4">
    <source>
        <dbReference type="ARBA" id="ARBA00022989"/>
    </source>
</evidence>
<dbReference type="EMBL" id="JACHVB010000013">
    <property type="protein sequence ID" value="MBC2593385.1"/>
    <property type="molecule type" value="Genomic_DNA"/>
</dbReference>
<dbReference type="RefSeq" id="WP_185674392.1">
    <property type="nucleotide sequence ID" value="NZ_JACHVB010000013.1"/>
</dbReference>
<evidence type="ECO:0000256" key="5">
    <source>
        <dbReference type="ARBA" id="ARBA00023136"/>
    </source>
</evidence>
<name>A0A842HAL6_9BACT</name>
<feature type="transmembrane region" description="Helical" evidence="6">
    <location>
        <begin position="69"/>
        <end position="90"/>
    </location>
</feature>
<feature type="domain" description="ResB-like" evidence="7">
    <location>
        <begin position="282"/>
        <end position="348"/>
    </location>
</feature>
<dbReference type="InterPro" id="IPR007816">
    <property type="entry name" value="ResB-like_domain"/>
</dbReference>
<dbReference type="PANTHER" id="PTHR31566">
    <property type="entry name" value="CYTOCHROME C BIOGENESIS PROTEIN CCS1, CHLOROPLASTIC"/>
    <property type="match status" value="1"/>
</dbReference>
<keyword evidence="3" id="KW-0201">Cytochrome c-type biogenesis</keyword>
<dbReference type="Proteomes" id="UP000546464">
    <property type="component" value="Unassembled WGS sequence"/>
</dbReference>
<dbReference type="GO" id="GO:0016020">
    <property type="term" value="C:membrane"/>
    <property type="evidence" value="ECO:0007669"/>
    <property type="project" value="UniProtKB-SubCell"/>
</dbReference>
<protein>
    <submittedName>
        <fullName evidence="8">Cytochrome c biogenesis protein ResB</fullName>
    </submittedName>
</protein>
<keyword evidence="5 6" id="KW-0472">Membrane</keyword>
<keyword evidence="2 6" id="KW-0812">Transmembrane</keyword>
<gene>
    <name evidence="8" type="ORF">H5P28_03840</name>
</gene>
<comment type="subcellular location">
    <subcellularLocation>
        <location evidence="1">Membrane</location>
        <topology evidence="1">Multi-pass membrane protein</topology>
    </subcellularLocation>
</comment>
<comment type="caution">
    <text evidence="8">The sequence shown here is derived from an EMBL/GenBank/DDBJ whole genome shotgun (WGS) entry which is preliminary data.</text>
</comment>
<organism evidence="8 9">
    <name type="scientific">Ruficoccus amylovorans</name>
    <dbReference type="NCBI Taxonomy" id="1804625"/>
    <lineage>
        <taxon>Bacteria</taxon>
        <taxon>Pseudomonadati</taxon>
        <taxon>Verrucomicrobiota</taxon>
        <taxon>Opitutia</taxon>
        <taxon>Puniceicoccales</taxon>
        <taxon>Cerasicoccaceae</taxon>
        <taxon>Ruficoccus</taxon>
    </lineage>
</organism>
<sequence>MKSLYRFLSSLKLTVVLLAFSILLVFFGTLDQVHYGIHEAQRRYFESFLALWQYPSEWFGGLQLSWFKLPLPGGFTLGILLLVNLCCAHFRYFRLSWKRSGIAITHLGVVVLLVSGFLVSWLQEESQMWIDEGGQSNYAETHLDNELVFIDRSNPDYDEVVSIPQSLLRDGAHIELPQLGLSLNVVDFMLNAGLGTKMQNPNGPTPRADRGAAARMGLFAVEKAPDYSDKGINTTTAIIELEGAEGPLGTWLVSNVMDEHRFPPQTLEVGGRTYEVYLRFKRTYLPFSLELKKFTHDKYPGTDIPKNFASDVRILTPGESPQPALIYMNHPLRHGGFTFYQASFGKQDTASMLQVVRNPSWLVPYLAVTLVGIGMCIQFLIHLVRFTTRRSAQSRS</sequence>
<feature type="transmembrane region" description="Helical" evidence="6">
    <location>
        <begin position="7"/>
        <end position="27"/>
    </location>
</feature>
<dbReference type="InterPro" id="IPR023494">
    <property type="entry name" value="Cyt_c_bgen_Ccs1/CcsB/ResB"/>
</dbReference>
<keyword evidence="9" id="KW-1185">Reference proteome</keyword>
<reference evidence="8 9" key="1">
    <citation type="submission" date="2020-07" db="EMBL/GenBank/DDBJ databases">
        <authorList>
            <person name="Feng X."/>
        </authorList>
    </citation>
    <scope>NUCLEOTIDE SEQUENCE [LARGE SCALE GENOMIC DNA]</scope>
    <source>
        <strain evidence="8 9">JCM31066</strain>
    </source>
</reference>
<evidence type="ECO:0000256" key="2">
    <source>
        <dbReference type="ARBA" id="ARBA00022692"/>
    </source>
</evidence>
<feature type="transmembrane region" description="Helical" evidence="6">
    <location>
        <begin position="361"/>
        <end position="384"/>
    </location>
</feature>
<feature type="transmembrane region" description="Helical" evidence="6">
    <location>
        <begin position="102"/>
        <end position="122"/>
    </location>
</feature>
<dbReference type="GO" id="GO:0017004">
    <property type="term" value="P:cytochrome complex assembly"/>
    <property type="evidence" value="ECO:0007669"/>
    <property type="project" value="UniProtKB-KW"/>
</dbReference>
<accession>A0A842HAL6</accession>
<evidence type="ECO:0000256" key="1">
    <source>
        <dbReference type="ARBA" id="ARBA00004141"/>
    </source>
</evidence>
<evidence type="ECO:0000313" key="8">
    <source>
        <dbReference type="EMBL" id="MBC2593385.1"/>
    </source>
</evidence>
<evidence type="ECO:0000256" key="3">
    <source>
        <dbReference type="ARBA" id="ARBA00022748"/>
    </source>
</evidence>
<keyword evidence="4 6" id="KW-1133">Transmembrane helix</keyword>
<dbReference type="Pfam" id="PF05140">
    <property type="entry name" value="ResB"/>
    <property type="match status" value="1"/>
</dbReference>
<evidence type="ECO:0000313" key="9">
    <source>
        <dbReference type="Proteomes" id="UP000546464"/>
    </source>
</evidence>